<sequence>MRHLDKEILIPIVAVLIFMFYASYITIQSPLVGFGVKNEKGNWIVDDIHEDGWAYNQNIEPGDILLELDGDCPEHNDQVIKEQLIRAAENFTLIGKNGVEKTFSVSYVSETKQLFSHLLFPLLYLLLTIYVALYIYRKQKKELSALVLIQFLLCIALAYGSAGASSRGDIVGRVVNGVTLVGCLVFYIQFLKIFLERFQITFISESSLRKLFCLPLFIFIANLVTLFVPIWKDTRTMLELGIFSLLLILIIALFIKNYSQYRDKPGSQAVKLLVFLFVLAFVPFTFLYAIPAVIISEPIMNAEIAVMFLLFIPISFIYLQLTERLFDIDYILSRFKYYTVLAFPFSALICGIISLFLIENVSLEKVCLVFAMLFVSNILFLYIKERMDYRNRKYMFSVRGNLQTNMYTFFQKTKDENKVQIVIDRILKEMENTLNVKSANFIEMHQEESSKAWKVHTKSSETLMDLSKLEAVDWEYESIGNILTFSRGFAVVVGSDIHVKKLILCDEKKTGVKLKNDEKIWIEMMAYFANVVVENMKLIEGLVEQIDELKLQETNEYPKWLSRLLFALSEKERANLSNDLHDSILQEQLQLLREMDSIQKIVDDQPIKDKLNEMKEQMLDNVHLIRETCMELRPPLLSEQGLKVSLHRLIRQTKLRCNFLLYVSIGDNIQPSKEEELIFYRIFQELLTNAMKHSNATEVRIDFYQVDRSIILQYEDDGVGIDLTNEGFSFSSMGLVGIKERIRSIDGNIEIRSSKGQGMKIRIEIETEAK</sequence>
<keyword evidence="6" id="KW-0067">ATP-binding</keyword>
<evidence type="ECO:0000256" key="7">
    <source>
        <dbReference type="ARBA" id="ARBA00023012"/>
    </source>
</evidence>
<dbReference type="SMART" id="SM00387">
    <property type="entry name" value="HATPase_c"/>
    <property type="match status" value="1"/>
</dbReference>
<evidence type="ECO:0000259" key="9">
    <source>
        <dbReference type="PROSITE" id="PS50109"/>
    </source>
</evidence>
<keyword evidence="11" id="KW-1185">Reference proteome</keyword>
<dbReference type="OrthoDB" id="9781904at2"/>
<dbReference type="EMBL" id="VDGH01000007">
    <property type="protein sequence ID" value="TQR12478.1"/>
    <property type="molecule type" value="Genomic_DNA"/>
</dbReference>
<dbReference type="Proteomes" id="UP000317316">
    <property type="component" value="Unassembled WGS sequence"/>
</dbReference>
<evidence type="ECO:0000256" key="4">
    <source>
        <dbReference type="ARBA" id="ARBA00022741"/>
    </source>
</evidence>
<dbReference type="Pfam" id="PF07730">
    <property type="entry name" value="HisKA_3"/>
    <property type="match status" value="1"/>
</dbReference>
<dbReference type="AlphaFoldDB" id="A0A544T4V8"/>
<feature type="transmembrane region" description="Helical" evidence="8">
    <location>
        <begin position="7"/>
        <end position="27"/>
    </location>
</feature>
<evidence type="ECO:0000256" key="6">
    <source>
        <dbReference type="ARBA" id="ARBA00022840"/>
    </source>
</evidence>
<accession>A0A544T4V8</accession>
<feature type="transmembrane region" description="Helical" evidence="8">
    <location>
        <begin position="340"/>
        <end position="357"/>
    </location>
</feature>
<dbReference type="InterPro" id="IPR003594">
    <property type="entry name" value="HATPase_dom"/>
</dbReference>
<dbReference type="PROSITE" id="PS50109">
    <property type="entry name" value="HIS_KIN"/>
    <property type="match status" value="1"/>
</dbReference>
<keyword evidence="8" id="KW-0812">Transmembrane</keyword>
<evidence type="ECO:0000313" key="11">
    <source>
        <dbReference type="Proteomes" id="UP000317316"/>
    </source>
</evidence>
<feature type="transmembrane region" description="Helical" evidence="8">
    <location>
        <begin position="270"/>
        <end position="294"/>
    </location>
</feature>
<organism evidence="10 11">
    <name type="scientific">Psychrobacillus lasiicapitis</name>
    <dbReference type="NCBI Taxonomy" id="1636719"/>
    <lineage>
        <taxon>Bacteria</taxon>
        <taxon>Bacillati</taxon>
        <taxon>Bacillota</taxon>
        <taxon>Bacilli</taxon>
        <taxon>Bacillales</taxon>
        <taxon>Bacillaceae</taxon>
        <taxon>Psychrobacillus</taxon>
    </lineage>
</organism>
<evidence type="ECO:0000256" key="8">
    <source>
        <dbReference type="SAM" id="Phobius"/>
    </source>
</evidence>
<dbReference type="GO" id="GO:0000155">
    <property type="term" value="F:phosphorelay sensor kinase activity"/>
    <property type="evidence" value="ECO:0007669"/>
    <property type="project" value="InterPro"/>
</dbReference>
<evidence type="ECO:0000256" key="2">
    <source>
        <dbReference type="ARBA" id="ARBA00012438"/>
    </source>
</evidence>
<dbReference type="Gene3D" id="3.30.565.10">
    <property type="entry name" value="Histidine kinase-like ATPase, C-terminal domain"/>
    <property type="match status" value="1"/>
</dbReference>
<dbReference type="GO" id="GO:0016020">
    <property type="term" value="C:membrane"/>
    <property type="evidence" value="ECO:0007669"/>
    <property type="project" value="InterPro"/>
</dbReference>
<comment type="catalytic activity">
    <reaction evidence="1">
        <text>ATP + protein L-histidine = ADP + protein N-phospho-L-histidine.</text>
        <dbReference type="EC" id="2.7.13.3"/>
    </reaction>
</comment>
<keyword evidence="5 10" id="KW-0418">Kinase</keyword>
<feature type="transmembrane region" description="Helical" evidence="8">
    <location>
        <begin position="143"/>
        <end position="164"/>
    </location>
</feature>
<feature type="transmembrane region" description="Helical" evidence="8">
    <location>
        <begin position="237"/>
        <end position="258"/>
    </location>
</feature>
<dbReference type="PANTHER" id="PTHR24421">
    <property type="entry name" value="NITRATE/NITRITE SENSOR PROTEIN NARX-RELATED"/>
    <property type="match status" value="1"/>
</dbReference>
<dbReference type="EC" id="2.7.13.3" evidence="2"/>
<keyword evidence="4" id="KW-0547">Nucleotide-binding</keyword>
<feature type="domain" description="Histidine kinase" evidence="9">
    <location>
        <begin position="679"/>
        <end position="769"/>
    </location>
</feature>
<keyword evidence="3" id="KW-0808">Transferase</keyword>
<proteinExistence type="predicted"/>
<keyword evidence="8" id="KW-1133">Transmembrane helix</keyword>
<dbReference type="InterPro" id="IPR011712">
    <property type="entry name" value="Sig_transdc_His_kin_sub3_dim/P"/>
</dbReference>
<keyword evidence="7" id="KW-0902">Two-component regulatory system</keyword>
<keyword evidence="8" id="KW-0472">Membrane</keyword>
<dbReference type="SUPFAM" id="SSF55874">
    <property type="entry name" value="ATPase domain of HSP90 chaperone/DNA topoisomerase II/histidine kinase"/>
    <property type="match status" value="1"/>
</dbReference>
<dbReference type="InterPro" id="IPR005467">
    <property type="entry name" value="His_kinase_dom"/>
</dbReference>
<reference evidence="10 11" key="1">
    <citation type="submission" date="2019-05" db="EMBL/GenBank/DDBJ databases">
        <title>Psychrobacillus vulpis sp. nov., a new species isolated from feces of a red fox that inhabits in The Tablas de Daimiel Natural Park, Albacete, Spain.</title>
        <authorList>
            <person name="Rodriguez M."/>
            <person name="Reina J.C."/>
            <person name="Bejar V."/>
            <person name="Llamas I."/>
        </authorList>
    </citation>
    <scope>NUCLEOTIDE SEQUENCE [LARGE SCALE GENOMIC DNA]</scope>
    <source>
        <strain evidence="10 11">NEAU-3TGS17</strain>
    </source>
</reference>
<dbReference type="CDD" id="cd16917">
    <property type="entry name" value="HATPase_UhpB-NarQ-NarX-like"/>
    <property type="match status" value="1"/>
</dbReference>
<evidence type="ECO:0000256" key="5">
    <source>
        <dbReference type="ARBA" id="ARBA00022777"/>
    </source>
</evidence>
<dbReference type="RefSeq" id="WP_142539258.1">
    <property type="nucleotide sequence ID" value="NZ_BMIE01000006.1"/>
</dbReference>
<dbReference type="InterPro" id="IPR036890">
    <property type="entry name" value="HATPase_C_sf"/>
</dbReference>
<feature type="transmembrane region" description="Helical" evidence="8">
    <location>
        <begin position="170"/>
        <end position="190"/>
    </location>
</feature>
<dbReference type="Pfam" id="PF02518">
    <property type="entry name" value="HATPase_c"/>
    <property type="match status" value="1"/>
</dbReference>
<gene>
    <name evidence="10" type="ORF">FG382_12690</name>
</gene>
<feature type="transmembrane region" description="Helical" evidence="8">
    <location>
        <begin position="211"/>
        <end position="231"/>
    </location>
</feature>
<evidence type="ECO:0000313" key="10">
    <source>
        <dbReference type="EMBL" id="TQR12478.1"/>
    </source>
</evidence>
<dbReference type="GO" id="GO:0046983">
    <property type="term" value="F:protein dimerization activity"/>
    <property type="evidence" value="ECO:0007669"/>
    <property type="project" value="InterPro"/>
</dbReference>
<evidence type="ECO:0000256" key="1">
    <source>
        <dbReference type="ARBA" id="ARBA00000085"/>
    </source>
</evidence>
<evidence type="ECO:0000256" key="3">
    <source>
        <dbReference type="ARBA" id="ARBA00022679"/>
    </source>
</evidence>
<dbReference type="InterPro" id="IPR050482">
    <property type="entry name" value="Sensor_HK_TwoCompSys"/>
</dbReference>
<protein>
    <recommendedName>
        <fullName evidence="2">histidine kinase</fullName>
        <ecNumber evidence="2">2.7.13.3</ecNumber>
    </recommendedName>
</protein>
<feature type="transmembrane region" description="Helical" evidence="8">
    <location>
        <begin position="363"/>
        <end position="383"/>
    </location>
</feature>
<feature type="transmembrane region" description="Helical" evidence="8">
    <location>
        <begin position="300"/>
        <end position="319"/>
    </location>
</feature>
<comment type="caution">
    <text evidence="10">The sequence shown here is derived from an EMBL/GenBank/DDBJ whole genome shotgun (WGS) entry which is preliminary data.</text>
</comment>
<dbReference type="GO" id="GO:0005524">
    <property type="term" value="F:ATP binding"/>
    <property type="evidence" value="ECO:0007669"/>
    <property type="project" value="UniProtKB-KW"/>
</dbReference>
<name>A0A544T4V8_9BACI</name>
<dbReference type="PANTHER" id="PTHR24421:SF60">
    <property type="entry name" value="SENSOR HISTIDINE KINASE COMP"/>
    <property type="match status" value="1"/>
</dbReference>
<feature type="transmembrane region" description="Helical" evidence="8">
    <location>
        <begin position="114"/>
        <end position="136"/>
    </location>
</feature>